<dbReference type="EMBL" id="MCFG01000725">
    <property type="protein sequence ID" value="ORX52658.1"/>
    <property type="molecule type" value="Genomic_DNA"/>
</dbReference>
<sequence>MRTINYLKLFAVFGFSLFNNVNAAIPKCNQTETKDASGNTTYKVTTTDVNSKYCLYNDMLYTYDSPTKPLEKLDLDNFEPGLNFIKDTSFEKIDDSKSNANLFKLNVDGNKKTVREEEITKGNYVNADSEVIYCTSGSSETKSCQLVDTSSLASPSFFIQESVSGKGLIMYSENGIEQYTEIKDGYYLNGNFNMLEGSKQLLKCSQKTCTEVVANDGDVYDNILEEDEVIQCLLDATANVVKCKTTKPESPSFFINKSVLDLSEKPLISCTNSVCKSEAPSDPYLYFENPLNYTKIIYCSSTKSKCSYLEGMEEGDAFVSNYEDLNGIVLCSIDQSDSTLKCQHTTGSPNGYYLNSGGDNGTNQVINCADNNCVTKSVNPGYYINANPSEDKELIECKLDQCSFIKKDDAACPTTFTVGACYKDSTLVFNKLENEELVSTKDDLYVYATLRKFPSITTETSTLFRITPYSVERFIDSGVVVITSSNTLATDISENSSDILLFECSTNTKLCVSVSSCTNNTYMYDTANHKALYCKNGKLQIKSENGYYVDGSSVVNSKTPYLISCKDDVCTHILPTVSSYFVNAGEDSSTNALIYCNNNSCNTVSASNGYYVANQQSGIINCSSSSSCDYKDVSGIGNNANFVNNGNNKTTYALIYCNKKSCVPKKAKNGYYFPDNASSLIYCESSNNCSVIIPTVNYYYYADSSDNKNYIINCNKVSTSIVCSKELADTGSYLTNQSNVLITCSKNGSCKQVVAKPGYYQSAVKITINSSRDVSDASAESELVSGISGRDSTTTYSIIECTQTTCEYLTAEELSTIPVCEYNGDKCYITLSYALSKSAVNSIAAGNLCTNADRSVFYFATDTIVVAPSVIAGQTSTYVYTTTTTNCIIVSNKYSNLYYTVGSDIYHLDDGVISHFYDNGYYFIDIEKNTLVNSNSIDNYNSENIKLYKCNGIACSIIDEPEVATYYADVNKRIIKYNVNNDAYQFAYEKDIVCIFANNKCTPNADLNAREFCITYKGELVLAASDIKNRETGDCYKASSINNYIYGYNQYLYKMDVNSASVIENNGYYLISLSTNNTISAKDYKNRLINANLIKIYGCHSSTCKVYEPEDGVYYYDSKAKTMLKNTDGIWYTPKTSGYALVSVNPEEKYIYKFKSELDDITLLSKAATGYYYTIDNEMYECNENDNVCEQITESDYYFTNTGEIYYCVYDSENLEKTECTKQSCYVGQHYFIKDGYYKCEAGSYFTAVKSKNCKYDENVIINFPTILKEEFPTNIKQAIENVEKNNNSTAVAARTNKKYLSVIPAIFTNCTYNVEETEASYDLVCINNYVAVNEEDDTIEICSIENLGYVECVDDETNQEKCNPSSAYARITFNFFTVALSVIAAFYFIF</sequence>
<evidence type="ECO:0000256" key="2">
    <source>
        <dbReference type="SAM" id="SignalP"/>
    </source>
</evidence>
<evidence type="ECO:0000313" key="3">
    <source>
        <dbReference type="EMBL" id="ORX52658.1"/>
    </source>
</evidence>
<dbReference type="Proteomes" id="UP000193944">
    <property type="component" value="Unassembled WGS sequence"/>
</dbReference>
<keyword evidence="1" id="KW-0472">Membrane</keyword>
<comment type="caution">
    <text evidence="3">The sequence shown here is derived from an EMBL/GenBank/DDBJ whole genome shotgun (WGS) entry which is preliminary data.</text>
</comment>
<evidence type="ECO:0000313" key="4">
    <source>
        <dbReference type="Proteomes" id="UP000193944"/>
    </source>
</evidence>
<evidence type="ECO:0000256" key="1">
    <source>
        <dbReference type="SAM" id="Phobius"/>
    </source>
</evidence>
<reference evidence="3 4" key="1">
    <citation type="submission" date="2016-08" db="EMBL/GenBank/DDBJ databases">
        <title>A Parts List for Fungal Cellulosomes Revealed by Comparative Genomics.</title>
        <authorList>
            <consortium name="DOE Joint Genome Institute"/>
            <person name="Haitjema C.H."/>
            <person name="Gilmore S.P."/>
            <person name="Henske J.K."/>
            <person name="Solomon K.V."/>
            <person name="De Groot R."/>
            <person name="Kuo A."/>
            <person name="Mondo S.J."/>
            <person name="Salamov A.A."/>
            <person name="Labutti K."/>
            <person name="Zhao Z."/>
            <person name="Chiniquy J."/>
            <person name="Barry K."/>
            <person name="Brewer H.M."/>
            <person name="Purvine S.O."/>
            <person name="Wright A.T."/>
            <person name="Boxma B."/>
            <person name="Van Alen T."/>
            <person name="Hackstein J.H."/>
            <person name="Baker S.E."/>
            <person name="Grigoriev I.V."/>
            <person name="O'Malley M.A."/>
        </authorList>
    </citation>
    <scope>NUCLEOTIDE SEQUENCE [LARGE SCALE GENOMIC DNA]</scope>
    <source>
        <strain evidence="3 4">S4</strain>
    </source>
</reference>
<accession>A0A1Y1VDB9</accession>
<keyword evidence="4" id="KW-1185">Reference proteome</keyword>
<reference evidence="3 4" key="2">
    <citation type="submission" date="2016-08" db="EMBL/GenBank/DDBJ databases">
        <title>Pervasive Adenine N6-methylation of Active Genes in Fungi.</title>
        <authorList>
            <consortium name="DOE Joint Genome Institute"/>
            <person name="Mondo S.J."/>
            <person name="Dannebaum R.O."/>
            <person name="Kuo R.C."/>
            <person name="Labutti K."/>
            <person name="Haridas S."/>
            <person name="Kuo A."/>
            <person name="Salamov A."/>
            <person name="Ahrendt S.R."/>
            <person name="Lipzen A."/>
            <person name="Sullivan W."/>
            <person name="Andreopoulos W.B."/>
            <person name="Clum A."/>
            <person name="Lindquist E."/>
            <person name="Daum C."/>
            <person name="Ramamoorthy G.K."/>
            <person name="Gryganskyi A."/>
            <person name="Culley D."/>
            <person name="Magnuson J.K."/>
            <person name="James T.Y."/>
            <person name="O'Malley M.A."/>
            <person name="Stajich J.E."/>
            <person name="Spatafora J.W."/>
            <person name="Visel A."/>
            <person name="Grigoriev I.V."/>
        </authorList>
    </citation>
    <scope>NUCLEOTIDE SEQUENCE [LARGE SCALE GENOMIC DNA]</scope>
    <source>
        <strain evidence="3 4">S4</strain>
    </source>
</reference>
<keyword evidence="2" id="KW-0732">Signal</keyword>
<feature type="signal peptide" evidence="2">
    <location>
        <begin position="1"/>
        <end position="23"/>
    </location>
</feature>
<name>A0A1Y1VDB9_9FUNG</name>
<feature type="transmembrane region" description="Helical" evidence="1">
    <location>
        <begin position="1368"/>
        <end position="1390"/>
    </location>
</feature>
<protein>
    <submittedName>
        <fullName evidence="3">Scaffoldin</fullName>
    </submittedName>
</protein>
<organism evidence="3 4">
    <name type="scientific">Anaeromyces robustus</name>
    <dbReference type="NCBI Taxonomy" id="1754192"/>
    <lineage>
        <taxon>Eukaryota</taxon>
        <taxon>Fungi</taxon>
        <taxon>Fungi incertae sedis</taxon>
        <taxon>Chytridiomycota</taxon>
        <taxon>Chytridiomycota incertae sedis</taxon>
        <taxon>Neocallimastigomycetes</taxon>
        <taxon>Neocallimastigales</taxon>
        <taxon>Neocallimastigaceae</taxon>
        <taxon>Anaeromyces</taxon>
    </lineage>
</organism>
<gene>
    <name evidence="3" type="ORF">BCR32DRAFT_298584</name>
</gene>
<dbReference type="OrthoDB" id="2143558at2759"/>
<dbReference type="STRING" id="1754192.A0A1Y1VDB9"/>
<proteinExistence type="predicted"/>
<keyword evidence="1" id="KW-0812">Transmembrane</keyword>
<feature type="chain" id="PRO_5013186282" evidence="2">
    <location>
        <begin position="24"/>
        <end position="1391"/>
    </location>
</feature>
<keyword evidence="1" id="KW-1133">Transmembrane helix</keyword>